<dbReference type="Gene3D" id="3.20.20.140">
    <property type="entry name" value="Metal-dependent hydrolases"/>
    <property type="match status" value="1"/>
</dbReference>
<dbReference type="Gene3D" id="2.30.40.10">
    <property type="entry name" value="Urease, subunit C, domain 1"/>
    <property type="match status" value="1"/>
</dbReference>
<protein>
    <submittedName>
        <fullName evidence="2">Metal-dependent hydrolase</fullName>
    </submittedName>
</protein>
<proteinExistence type="predicted"/>
<dbReference type="SUPFAM" id="SSF51556">
    <property type="entry name" value="Metallo-dependent hydrolases"/>
    <property type="match status" value="1"/>
</dbReference>
<accession>A0ABX3GW08</accession>
<evidence type="ECO:0000313" key="3">
    <source>
        <dbReference type="Proteomes" id="UP000187412"/>
    </source>
</evidence>
<dbReference type="SUPFAM" id="SSF51338">
    <property type="entry name" value="Composite domain of metallo-dependent hydrolases"/>
    <property type="match status" value="1"/>
</dbReference>
<keyword evidence="3" id="KW-1185">Reference proteome</keyword>
<gene>
    <name evidence="2" type="ORF">BSK56_32045</name>
</gene>
<sequence length="527" mass="58438">MGAAEHGFAERVLMSSAVFTGKEEDASPGFIALQGERIAAVGDPAEAEAWIGPKTIVHHLRDALIMSGVHDNHVFFTGYMSLHRGVDLTNAASIEDALQLLIEEAEQQPADRNVYAYGWSRELWGKLPEQSILDKAFPQRAVIAMNRTKNYCWMNQIAQDKYQFTPDHCSAEARASLLYEMMQDRELVKKEFLDFTRMLAKRGVTSIKDIGFDQHSGLLPVLEELEAAGELPLRFHFALEPVLQPIDIPAGIQYKDRYQGEVLRFQGFKLMIDGVVADHTGDMLEPYADLPGVTTLQPVDYDVIEAAVFEADRHGIKCCLTAEGDAAIRRAVDMLETCQQNQGDHPVKHSISDLEYPHPDDLKRMGENGIFAEVYAQILLLNPSYEDAYMAAVAGKANESRFYDYRSMLDANIPLTIGTDLPLFLTSVPDSIYAATFRLFPDGSPPEGWNVEQGMPVSEVLKAWTLNGARHCGMEESTGTLEAGKYADIAVFDRNLLDTTAADIRDAHVVLTIAAGKITYDASRNEG</sequence>
<dbReference type="InterPro" id="IPR032466">
    <property type="entry name" value="Metal_Hydrolase"/>
</dbReference>
<dbReference type="Pfam" id="PF07969">
    <property type="entry name" value="Amidohydro_3"/>
    <property type="match status" value="1"/>
</dbReference>
<dbReference type="InterPro" id="IPR011059">
    <property type="entry name" value="Metal-dep_hydrolase_composite"/>
</dbReference>
<dbReference type="Gene3D" id="3.10.310.70">
    <property type="match status" value="1"/>
</dbReference>
<comment type="caution">
    <text evidence="2">The sequence shown here is derived from an EMBL/GenBank/DDBJ whole genome shotgun (WGS) entry which is preliminary data.</text>
</comment>
<dbReference type="PANTHER" id="PTHR22642">
    <property type="entry name" value="IMIDAZOLONEPROPIONASE"/>
    <property type="match status" value="1"/>
</dbReference>
<reference evidence="2 3" key="1">
    <citation type="submission" date="2016-10" db="EMBL/GenBank/DDBJ databases">
        <title>Paenibacillus species isolates.</title>
        <authorList>
            <person name="Beno S.M."/>
        </authorList>
    </citation>
    <scope>NUCLEOTIDE SEQUENCE [LARGE SCALE GENOMIC DNA]</scope>
    <source>
        <strain evidence="2 3">FSL H7-0744</strain>
    </source>
</reference>
<dbReference type="RefSeq" id="WP_076114412.1">
    <property type="nucleotide sequence ID" value="NZ_MPTB01000078.1"/>
</dbReference>
<dbReference type="Proteomes" id="UP000187412">
    <property type="component" value="Unassembled WGS sequence"/>
</dbReference>
<name>A0ABX3GW08_PAEBO</name>
<dbReference type="GO" id="GO:0016787">
    <property type="term" value="F:hydrolase activity"/>
    <property type="evidence" value="ECO:0007669"/>
    <property type="project" value="UniProtKB-KW"/>
</dbReference>
<dbReference type="EMBL" id="MPTB01000078">
    <property type="protein sequence ID" value="OMD36591.1"/>
    <property type="molecule type" value="Genomic_DNA"/>
</dbReference>
<dbReference type="InterPro" id="IPR013108">
    <property type="entry name" value="Amidohydro_3"/>
</dbReference>
<organism evidence="2 3">
    <name type="scientific">Paenibacillus borealis</name>
    <dbReference type="NCBI Taxonomy" id="160799"/>
    <lineage>
        <taxon>Bacteria</taxon>
        <taxon>Bacillati</taxon>
        <taxon>Bacillota</taxon>
        <taxon>Bacilli</taxon>
        <taxon>Bacillales</taxon>
        <taxon>Paenibacillaceae</taxon>
        <taxon>Paenibacillus</taxon>
    </lineage>
</organism>
<evidence type="ECO:0000259" key="1">
    <source>
        <dbReference type="Pfam" id="PF07969"/>
    </source>
</evidence>
<evidence type="ECO:0000313" key="2">
    <source>
        <dbReference type="EMBL" id="OMD36591.1"/>
    </source>
</evidence>
<dbReference type="PANTHER" id="PTHR22642:SF2">
    <property type="entry name" value="PROTEIN LONG AFTER FAR-RED 3"/>
    <property type="match status" value="1"/>
</dbReference>
<keyword evidence="2" id="KW-0378">Hydrolase</keyword>
<feature type="domain" description="Amidohydrolase 3" evidence="1">
    <location>
        <begin position="64"/>
        <end position="520"/>
    </location>
</feature>